<feature type="domain" description="SH3b" evidence="3">
    <location>
        <begin position="63"/>
        <end position="136"/>
    </location>
</feature>
<feature type="signal peptide" evidence="2">
    <location>
        <begin position="1"/>
        <end position="29"/>
    </location>
</feature>
<protein>
    <submittedName>
        <fullName evidence="4">SH3 domain-containing protein</fullName>
    </submittedName>
</protein>
<evidence type="ECO:0000313" key="4">
    <source>
        <dbReference type="EMBL" id="QEU94829.1"/>
    </source>
</evidence>
<feature type="chain" id="PRO_5023923891" evidence="2">
    <location>
        <begin position="30"/>
        <end position="136"/>
    </location>
</feature>
<evidence type="ECO:0000256" key="1">
    <source>
        <dbReference type="SAM" id="MobiDB-lite"/>
    </source>
</evidence>
<dbReference type="EMBL" id="CP023699">
    <property type="protein sequence ID" value="QEU94829.1"/>
    <property type="molecule type" value="Genomic_DNA"/>
</dbReference>
<dbReference type="SMART" id="SM00287">
    <property type="entry name" value="SH3b"/>
    <property type="match status" value="1"/>
</dbReference>
<dbReference type="Proteomes" id="UP000325529">
    <property type="component" value="Chromosome"/>
</dbReference>
<dbReference type="Pfam" id="PF08239">
    <property type="entry name" value="SH3_3"/>
    <property type="match status" value="1"/>
</dbReference>
<dbReference type="OrthoDB" id="4331904at2"/>
<reference evidence="4 5" key="1">
    <citation type="submission" date="2017-09" db="EMBL/GenBank/DDBJ databases">
        <authorList>
            <person name="Lee N."/>
            <person name="Cho B.-K."/>
        </authorList>
    </citation>
    <scope>NUCLEOTIDE SEQUENCE [LARGE SCALE GENOMIC DNA]</scope>
    <source>
        <strain evidence="4 5">ATCC 12853</strain>
    </source>
</reference>
<dbReference type="InterPro" id="IPR003646">
    <property type="entry name" value="SH3-like_bac-type"/>
</dbReference>
<keyword evidence="5" id="KW-1185">Reference proteome</keyword>
<organism evidence="4 5">
    <name type="scientific">Streptomyces kanamyceticus</name>
    <dbReference type="NCBI Taxonomy" id="1967"/>
    <lineage>
        <taxon>Bacteria</taxon>
        <taxon>Bacillati</taxon>
        <taxon>Actinomycetota</taxon>
        <taxon>Actinomycetes</taxon>
        <taxon>Kitasatosporales</taxon>
        <taxon>Streptomycetaceae</taxon>
        <taxon>Streptomyces</taxon>
    </lineage>
</organism>
<dbReference type="KEGG" id="ska:CP970_31605"/>
<proteinExistence type="predicted"/>
<evidence type="ECO:0000256" key="2">
    <source>
        <dbReference type="SAM" id="SignalP"/>
    </source>
</evidence>
<dbReference type="Gene3D" id="2.30.30.40">
    <property type="entry name" value="SH3 Domains"/>
    <property type="match status" value="1"/>
</dbReference>
<keyword evidence="2" id="KW-0732">Signal</keyword>
<gene>
    <name evidence="4" type="ORF">CP970_31605</name>
</gene>
<dbReference type="AlphaFoldDB" id="A0A5J6GH71"/>
<dbReference type="RefSeq" id="WP_055545145.1">
    <property type="nucleotide sequence ID" value="NZ_CP023699.1"/>
</dbReference>
<feature type="region of interest" description="Disordered" evidence="1">
    <location>
        <begin position="31"/>
        <end position="66"/>
    </location>
</feature>
<name>A0A5J6GH71_STRKN</name>
<sequence length="136" mass="14112">MMGSKLRTLIVSGALVAGVGMTGAVVASAAPLPGPDGVGSSRNSAPSGHERSAYSSGGKAKRGDVASVTVDGLRVRTGPGTSRRILGQLYEGERVTLIGARQDKRGQIWHRVVLKRHSAGGLPRGFKGWVTAAYLY</sequence>
<evidence type="ECO:0000259" key="3">
    <source>
        <dbReference type="PROSITE" id="PS51781"/>
    </source>
</evidence>
<accession>A0A5J6GH71</accession>
<dbReference type="PROSITE" id="PS51781">
    <property type="entry name" value="SH3B"/>
    <property type="match status" value="1"/>
</dbReference>
<evidence type="ECO:0000313" key="5">
    <source>
        <dbReference type="Proteomes" id="UP000325529"/>
    </source>
</evidence>